<evidence type="ECO:0000313" key="1">
    <source>
        <dbReference type="EMBL" id="KRH74521.1"/>
    </source>
</evidence>
<dbReference type="Gramene" id="KRH74521">
    <property type="protein sequence ID" value="KRH74521"/>
    <property type="gene ID" value="GLYMA_01G025700"/>
</dbReference>
<proteinExistence type="predicted"/>
<dbReference type="PaxDb" id="3847-GLYMA01G03140.1"/>
<dbReference type="InParanoid" id="K7K1E9"/>
<name>K7K1E9_SOYBN</name>
<keyword evidence="3" id="KW-1185">Reference proteome</keyword>
<dbReference type="Proteomes" id="UP000008827">
    <property type="component" value="Chromosome 1"/>
</dbReference>
<dbReference type="EMBL" id="CM000834">
    <property type="protein sequence ID" value="KRH74521.1"/>
    <property type="molecule type" value="Genomic_DNA"/>
</dbReference>
<reference evidence="1 2" key="1">
    <citation type="journal article" date="2010" name="Nature">
        <title>Genome sequence of the palaeopolyploid soybean.</title>
        <authorList>
            <person name="Schmutz J."/>
            <person name="Cannon S.B."/>
            <person name="Schlueter J."/>
            <person name="Ma J."/>
            <person name="Mitros T."/>
            <person name="Nelson W."/>
            <person name="Hyten D.L."/>
            <person name="Song Q."/>
            <person name="Thelen J.J."/>
            <person name="Cheng J."/>
            <person name="Xu D."/>
            <person name="Hellsten U."/>
            <person name="May G.D."/>
            <person name="Yu Y."/>
            <person name="Sakurai T."/>
            <person name="Umezawa T."/>
            <person name="Bhattacharyya M.K."/>
            <person name="Sandhu D."/>
            <person name="Valliyodan B."/>
            <person name="Lindquist E."/>
            <person name="Peto M."/>
            <person name="Grant D."/>
            <person name="Shu S."/>
            <person name="Goodstein D."/>
            <person name="Barry K."/>
            <person name="Futrell-Griggs M."/>
            <person name="Abernathy B."/>
            <person name="Du J."/>
            <person name="Tian Z."/>
            <person name="Zhu L."/>
            <person name="Gill N."/>
            <person name="Joshi T."/>
            <person name="Libault M."/>
            <person name="Sethuraman A."/>
            <person name="Zhang X.-C."/>
            <person name="Shinozaki K."/>
            <person name="Nguyen H.T."/>
            <person name="Wing R.A."/>
            <person name="Cregan P."/>
            <person name="Specht J."/>
            <person name="Grimwood J."/>
            <person name="Rokhsar D."/>
            <person name="Stacey G."/>
            <person name="Shoemaker R.C."/>
            <person name="Jackson S.A."/>
        </authorList>
    </citation>
    <scope>NUCLEOTIDE SEQUENCE [LARGE SCALE GENOMIC DNA]</scope>
    <source>
        <strain evidence="2">cv. Williams 82</strain>
        <tissue evidence="1">Callus</tissue>
    </source>
</reference>
<accession>K7K1E9</accession>
<evidence type="ECO:0000313" key="2">
    <source>
        <dbReference type="EnsemblPlants" id="KRH74521"/>
    </source>
</evidence>
<reference evidence="2" key="2">
    <citation type="submission" date="2018-02" db="UniProtKB">
        <authorList>
            <consortium name="EnsemblPlants"/>
        </authorList>
    </citation>
    <scope>IDENTIFICATION</scope>
    <source>
        <strain evidence="2">Williams 82</strain>
    </source>
</reference>
<dbReference type="AlphaFoldDB" id="K7K1E9"/>
<sequence length="51" mass="5794">MDDGSLQSSSISLVCSAFWCRIRGIVRLLFNNKQTSRYVGEKNAEENKRKG</sequence>
<protein>
    <submittedName>
        <fullName evidence="1 2">Uncharacterized protein</fullName>
    </submittedName>
</protein>
<reference evidence="1" key="3">
    <citation type="submission" date="2018-07" db="EMBL/GenBank/DDBJ databases">
        <title>WGS assembly of Glycine max.</title>
        <authorList>
            <person name="Schmutz J."/>
            <person name="Cannon S."/>
            <person name="Schlueter J."/>
            <person name="Ma J."/>
            <person name="Mitros T."/>
            <person name="Nelson W."/>
            <person name="Hyten D."/>
            <person name="Song Q."/>
            <person name="Thelen J."/>
            <person name="Cheng J."/>
            <person name="Xu D."/>
            <person name="Hellsten U."/>
            <person name="May G."/>
            <person name="Yu Y."/>
            <person name="Sakurai T."/>
            <person name="Umezawa T."/>
            <person name="Bhattacharyya M."/>
            <person name="Sandhu D."/>
            <person name="Valliyodan B."/>
            <person name="Lindquist E."/>
            <person name="Peto M."/>
            <person name="Grant D."/>
            <person name="Shu S."/>
            <person name="Goodstein D."/>
            <person name="Barry K."/>
            <person name="Futrell-Griggs M."/>
            <person name="Abernathy B."/>
            <person name="Du J."/>
            <person name="Tian Z."/>
            <person name="Zhu L."/>
            <person name="Gill N."/>
            <person name="Joshi T."/>
            <person name="Libault M."/>
            <person name="Sethuraman A."/>
            <person name="Zhang X."/>
            <person name="Shinozaki K."/>
            <person name="Nguyen H."/>
            <person name="Wing R."/>
            <person name="Cregan P."/>
            <person name="Specht J."/>
            <person name="Grimwood J."/>
            <person name="Rokhsar D."/>
            <person name="Stacey G."/>
            <person name="Shoemaker R."/>
            <person name="Jackson S."/>
        </authorList>
    </citation>
    <scope>NUCLEOTIDE SEQUENCE</scope>
    <source>
        <tissue evidence="1">Callus</tissue>
    </source>
</reference>
<evidence type="ECO:0000313" key="3">
    <source>
        <dbReference type="Proteomes" id="UP000008827"/>
    </source>
</evidence>
<gene>
    <name evidence="1" type="ORF">GLYMA_01G025700</name>
</gene>
<dbReference type="EnsemblPlants" id="KRH74521">
    <property type="protein sequence ID" value="KRH74521"/>
    <property type="gene ID" value="GLYMA_01G025700"/>
</dbReference>
<organism evidence="1">
    <name type="scientific">Glycine max</name>
    <name type="common">Soybean</name>
    <name type="synonym">Glycine hispida</name>
    <dbReference type="NCBI Taxonomy" id="3847"/>
    <lineage>
        <taxon>Eukaryota</taxon>
        <taxon>Viridiplantae</taxon>
        <taxon>Streptophyta</taxon>
        <taxon>Embryophyta</taxon>
        <taxon>Tracheophyta</taxon>
        <taxon>Spermatophyta</taxon>
        <taxon>Magnoliopsida</taxon>
        <taxon>eudicotyledons</taxon>
        <taxon>Gunneridae</taxon>
        <taxon>Pentapetalae</taxon>
        <taxon>rosids</taxon>
        <taxon>fabids</taxon>
        <taxon>Fabales</taxon>
        <taxon>Fabaceae</taxon>
        <taxon>Papilionoideae</taxon>
        <taxon>50 kb inversion clade</taxon>
        <taxon>NPAAA clade</taxon>
        <taxon>indigoferoid/millettioid clade</taxon>
        <taxon>Phaseoleae</taxon>
        <taxon>Glycine</taxon>
        <taxon>Glycine subgen. Soja</taxon>
    </lineage>
</organism>
<dbReference type="HOGENOM" id="CLU_3110247_0_0_1"/>